<dbReference type="AlphaFoldDB" id="A0A8D6PV33"/>
<name>A0A8D6PV33_9EURY</name>
<evidence type="ECO:0000256" key="1">
    <source>
        <dbReference type="HAMAP-Rule" id="MF_01245"/>
    </source>
</evidence>
<organism evidence="3 4">
    <name type="scientific">Methanocaldococcus lauensis</name>
    <dbReference type="NCBI Taxonomy" id="2546128"/>
    <lineage>
        <taxon>Archaea</taxon>
        <taxon>Methanobacteriati</taxon>
        <taxon>Methanobacteriota</taxon>
        <taxon>Methanomada group</taxon>
        <taxon>Methanococci</taxon>
        <taxon>Methanococcales</taxon>
        <taxon>Methanocaldococcaceae</taxon>
        <taxon>Methanocaldococcus</taxon>
    </lineage>
</organism>
<protein>
    <recommendedName>
        <fullName evidence="1">UPF0248 protein MLAUSG7_1123</fullName>
    </recommendedName>
</protein>
<reference evidence="3 4" key="1">
    <citation type="submission" date="2020-04" db="EMBL/GenBank/DDBJ databases">
        <authorList>
            <consortium name="Genoscope - CEA"/>
            <person name="William W."/>
        </authorList>
    </citation>
    <scope>NUCLEOTIDE SEQUENCE [LARGE SCALE GENOMIC DNA]</scope>
    <source>
        <strain evidence="3 4">SG7</strain>
    </source>
</reference>
<dbReference type="InterPro" id="IPR007547">
    <property type="entry name" value="UPF0248"/>
</dbReference>
<dbReference type="KEGG" id="mesg:MLAUSG7_1123"/>
<gene>
    <name evidence="3" type="ORF">MLAUSG7_1123</name>
</gene>
<proteinExistence type="inferred from homology"/>
<dbReference type="NCBIfam" id="NF003272">
    <property type="entry name" value="PRK04257.1"/>
    <property type="match status" value="1"/>
</dbReference>
<dbReference type="InterPro" id="IPR040459">
    <property type="entry name" value="MJ1316"/>
</dbReference>
<evidence type="ECO:0000313" key="3">
    <source>
        <dbReference type="EMBL" id="CAB3289236.1"/>
    </source>
</evidence>
<sequence>MLKEILNKLFWHPNYKDNIDNFEIVIIHRGGKDNKKVIPLSEVKIKGNYLYLIYEDTYIPLHRILEIRNKKTGEILYKKLGF</sequence>
<dbReference type="HAMAP" id="MF_01245">
    <property type="entry name" value="UPF0248"/>
    <property type="match status" value="1"/>
</dbReference>
<evidence type="ECO:0000259" key="2">
    <source>
        <dbReference type="Pfam" id="PF04457"/>
    </source>
</evidence>
<accession>A0A8D6PV33</accession>
<evidence type="ECO:0000313" key="4">
    <source>
        <dbReference type="Proteomes" id="UP000679213"/>
    </source>
</evidence>
<dbReference type="EMBL" id="LR792632">
    <property type="protein sequence ID" value="CAB3289236.1"/>
    <property type="molecule type" value="Genomic_DNA"/>
</dbReference>
<keyword evidence="4" id="KW-1185">Reference proteome</keyword>
<dbReference type="RefSeq" id="WP_214399476.1">
    <property type="nucleotide sequence ID" value="NZ_LR792632.1"/>
</dbReference>
<comment type="similarity">
    <text evidence="1">Belongs to the UPF0248 family.</text>
</comment>
<feature type="domain" description="MJ1316 RNA cyclic group end recognition" evidence="2">
    <location>
        <begin position="3"/>
        <end position="79"/>
    </location>
</feature>
<dbReference type="GeneID" id="65883919"/>
<dbReference type="Pfam" id="PF04457">
    <property type="entry name" value="MJ1316"/>
    <property type="match status" value="1"/>
</dbReference>
<dbReference type="Proteomes" id="UP000679213">
    <property type="component" value="Chromosome I"/>
</dbReference>